<comment type="caution">
    <text evidence="2">The sequence shown here is derived from an EMBL/GenBank/DDBJ whole genome shotgun (WGS) entry which is preliminary data.</text>
</comment>
<dbReference type="EMBL" id="CABDUW010001066">
    <property type="protein sequence ID" value="VTJ78353.1"/>
    <property type="molecule type" value="Genomic_DNA"/>
</dbReference>
<feature type="region of interest" description="Disordered" evidence="1">
    <location>
        <begin position="74"/>
        <end position="104"/>
    </location>
</feature>
<feature type="region of interest" description="Disordered" evidence="1">
    <location>
        <begin position="1"/>
        <end position="56"/>
    </location>
</feature>
<dbReference type="AlphaFoldDB" id="A0A5E4C913"/>
<protein>
    <recommendedName>
        <fullName evidence="4">60S ribosomal protein L29</fullName>
    </recommendedName>
</protein>
<reference evidence="2" key="1">
    <citation type="submission" date="2019-04" db="EMBL/GenBank/DDBJ databases">
        <authorList>
            <person name="Alioto T."/>
            <person name="Alioto T."/>
        </authorList>
    </citation>
    <scope>NUCLEOTIDE SEQUENCE [LARGE SCALE GENOMIC DNA]</scope>
</reference>
<keyword evidence="3" id="KW-1185">Reference proteome</keyword>
<evidence type="ECO:0008006" key="4">
    <source>
        <dbReference type="Google" id="ProtNLM"/>
    </source>
</evidence>
<organism evidence="2 3">
    <name type="scientific">Marmota monax</name>
    <name type="common">Woodchuck</name>
    <dbReference type="NCBI Taxonomy" id="9995"/>
    <lineage>
        <taxon>Eukaryota</taxon>
        <taxon>Metazoa</taxon>
        <taxon>Chordata</taxon>
        <taxon>Craniata</taxon>
        <taxon>Vertebrata</taxon>
        <taxon>Euteleostomi</taxon>
        <taxon>Mammalia</taxon>
        <taxon>Eutheria</taxon>
        <taxon>Euarchontoglires</taxon>
        <taxon>Glires</taxon>
        <taxon>Rodentia</taxon>
        <taxon>Sciuromorpha</taxon>
        <taxon>Sciuridae</taxon>
        <taxon>Xerinae</taxon>
        <taxon>Marmotini</taxon>
        <taxon>Marmota</taxon>
    </lineage>
</organism>
<evidence type="ECO:0000313" key="2">
    <source>
        <dbReference type="EMBL" id="VTJ78353.1"/>
    </source>
</evidence>
<feature type="compositionally biased region" description="Polar residues" evidence="1">
    <location>
        <begin position="25"/>
        <end position="34"/>
    </location>
</feature>
<name>A0A5E4C913_MARMO</name>
<evidence type="ECO:0000313" key="3">
    <source>
        <dbReference type="Proteomes" id="UP000335636"/>
    </source>
</evidence>
<accession>A0A5E4C913</accession>
<feature type="compositionally biased region" description="Polar residues" evidence="1">
    <location>
        <begin position="74"/>
        <end position="86"/>
    </location>
</feature>
<evidence type="ECO:0000256" key="1">
    <source>
        <dbReference type="SAM" id="MobiDB-lite"/>
    </source>
</evidence>
<dbReference type="Proteomes" id="UP000335636">
    <property type="component" value="Unassembled WGS sequence"/>
</dbReference>
<proteinExistence type="predicted"/>
<gene>
    <name evidence="2" type="ORF">MONAX_5E020889</name>
</gene>
<sequence length="104" mass="11533">MPTQAEGPPSAPSTKRQNLRKGRTYRNNLHQTIYTKHAHEAHKKKDGPRPHQEGGTEWGCGLVLFCVSVTKTQVQSETKVTPNITGPTWAMENPAHKAGPTTHR</sequence>